<sequence>MIDSMMKREFYPEEIKKMVAEHFQNCAQSTNQRNIIPPEWKEEYKLIDNIDEQIYTSLTQPIILKELQIAVLESPKRKAYGLINIIYKDLQILLPLIQKQLPDLFNSILQMQQILKDWLKANIYLILKPKL</sequence>
<evidence type="ECO:0000313" key="2">
    <source>
        <dbReference type="Proteomes" id="UP000615446"/>
    </source>
</evidence>
<dbReference type="AlphaFoldDB" id="A0A8H3QPU1"/>
<reference evidence="1" key="1">
    <citation type="submission" date="2019-10" db="EMBL/GenBank/DDBJ databases">
        <title>Conservation and host-specific expression of non-tandemly repeated heterogenous ribosome RNA gene in arbuscular mycorrhizal fungi.</title>
        <authorList>
            <person name="Maeda T."/>
            <person name="Kobayashi Y."/>
            <person name="Nakagawa T."/>
            <person name="Ezawa T."/>
            <person name="Yamaguchi K."/>
            <person name="Bino T."/>
            <person name="Nishimoto Y."/>
            <person name="Shigenobu S."/>
            <person name="Kawaguchi M."/>
        </authorList>
    </citation>
    <scope>NUCLEOTIDE SEQUENCE</scope>
    <source>
        <strain evidence="1">HR1</strain>
    </source>
</reference>
<proteinExistence type="predicted"/>
<dbReference type="Proteomes" id="UP000615446">
    <property type="component" value="Unassembled WGS sequence"/>
</dbReference>
<name>A0A8H3QPU1_9GLOM</name>
<gene>
    <name evidence="1" type="ORF">RCL2_001553400</name>
</gene>
<comment type="caution">
    <text evidence="1">The sequence shown here is derived from an EMBL/GenBank/DDBJ whole genome shotgun (WGS) entry which is preliminary data.</text>
</comment>
<evidence type="ECO:0000313" key="1">
    <source>
        <dbReference type="EMBL" id="GES88595.1"/>
    </source>
</evidence>
<accession>A0A8H3QPU1</accession>
<organism evidence="1 2">
    <name type="scientific">Rhizophagus clarus</name>
    <dbReference type="NCBI Taxonomy" id="94130"/>
    <lineage>
        <taxon>Eukaryota</taxon>
        <taxon>Fungi</taxon>
        <taxon>Fungi incertae sedis</taxon>
        <taxon>Mucoromycota</taxon>
        <taxon>Glomeromycotina</taxon>
        <taxon>Glomeromycetes</taxon>
        <taxon>Glomerales</taxon>
        <taxon>Glomeraceae</taxon>
        <taxon>Rhizophagus</taxon>
    </lineage>
</organism>
<protein>
    <submittedName>
        <fullName evidence="1">Uncharacterized protein</fullName>
    </submittedName>
</protein>
<dbReference type="EMBL" id="BLAL01000180">
    <property type="protein sequence ID" value="GES88595.1"/>
    <property type="molecule type" value="Genomic_DNA"/>
</dbReference>